<dbReference type="InterPro" id="IPR042208">
    <property type="entry name" value="D-ser_dehydrat-like_sf"/>
</dbReference>
<dbReference type="SMART" id="SM01119">
    <property type="entry name" value="D-ser_dehydrat"/>
    <property type="match status" value="1"/>
</dbReference>
<dbReference type="Gene3D" id="3.20.20.10">
    <property type="entry name" value="Alanine racemase"/>
    <property type="match status" value="1"/>
</dbReference>
<evidence type="ECO:0000259" key="3">
    <source>
        <dbReference type="SMART" id="SM01119"/>
    </source>
</evidence>
<reference evidence="4" key="1">
    <citation type="submission" date="2021-03" db="EMBL/GenBank/DDBJ databases">
        <title>novel species isolated from a fishpond in China.</title>
        <authorList>
            <person name="Lu H."/>
            <person name="Cai Z."/>
        </authorList>
    </citation>
    <scope>NUCLEOTIDE SEQUENCE</scope>
    <source>
        <strain evidence="4">JCM 30855</strain>
    </source>
</reference>
<feature type="domain" description="D-serine dehydratase-like" evidence="3">
    <location>
        <begin position="305"/>
        <end position="404"/>
    </location>
</feature>
<dbReference type="RefSeq" id="WP_206575053.1">
    <property type="nucleotide sequence ID" value="NZ_JAFKCV010000012.1"/>
</dbReference>
<organism evidence="4 5">
    <name type="scientific">Bowmanella dokdonensis</name>
    <dbReference type="NCBI Taxonomy" id="751969"/>
    <lineage>
        <taxon>Bacteria</taxon>
        <taxon>Pseudomonadati</taxon>
        <taxon>Pseudomonadota</taxon>
        <taxon>Gammaproteobacteria</taxon>
        <taxon>Alteromonadales</taxon>
        <taxon>Alteromonadaceae</taxon>
        <taxon>Bowmanella</taxon>
    </lineage>
</organism>
<dbReference type="InterPro" id="IPR029066">
    <property type="entry name" value="PLP-binding_barrel"/>
</dbReference>
<dbReference type="CDD" id="cd06818">
    <property type="entry name" value="PLPDE_III_cryptic_DSD"/>
    <property type="match status" value="1"/>
</dbReference>
<dbReference type="InterPro" id="IPR051466">
    <property type="entry name" value="D-amino_acid_metab_enzyme"/>
</dbReference>
<dbReference type="Pfam" id="PF14031">
    <property type="entry name" value="D-ser_dehydrat"/>
    <property type="match status" value="1"/>
</dbReference>
<accession>A0A939DQ67</accession>
<dbReference type="Gene3D" id="2.40.37.20">
    <property type="entry name" value="D-serine dehydratase-like domain"/>
    <property type="match status" value="1"/>
</dbReference>
<dbReference type="InterPro" id="IPR001608">
    <property type="entry name" value="Ala_racemase_N"/>
</dbReference>
<evidence type="ECO:0000313" key="5">
    <source>
        <dbReference type="Proteomes" id="UP000664654"/>
    </source>
</evidence>
<keyword evidence="2" id="KW-0456">Lyase</keyword>
<evidence type="ECO:0000313" key="4">
    <source>
        <dbReference type="EMBL" id="MBN7826939.1"/>
    </source>
</evidence>
<dbReference type="PANTHER" id="PTHR28004:SF8">
    <property type="entry name" value="D-SERINE DEAMINASE"/>
    <property type="match status" value="1"/>
</dbReference>
<evidence type="ECO:0000256" key="2">
    <source>
        <dbReference type="ARBA" id="ARBA00023239"/>
    </source>
</evidence>
<dbReference type="Pfam" id="PF01168">
    <property type="entry name" value="Ala_racemase_N"/>
    <property type="match status" value="1"/>
</dbReference>
<dbReference type="GO" id="GO:0016829">
    <property type="term" value="F:lyase activity"/>
    <property type="evidence" value="ECO:0007669"/>
    <property type="project" value="UniProtKB-KW"/>
</dbReference>
<gene>
    <name evidence="4" type="ORF">J0A66_17025</name>
</gene>
<dbReference type="AlphaFoldDB" id="A0A939DQ67"/>
<dbReference type="InterPro" id="IPR026956">
    <property type="entry name" value="D-ser_dehydrat-like_dom"/>
</dbReference>
<dbReference type="Proteomes" id="UP000664654">
    <property type="component" value="Unassembled WGS sequence"/>
</dbReference>
<protein>
    <submittedName>
        <fullName evidence="4">Amino acid deaminase</fullName>
    </submittedName>
</protein>
<keyword evidence="5" id="KW-1185">Reference proteome</keyword>
<dbReference type="PANTHER" id="PTHR28004">
    <property type="entry name" value="ZGC:162816-RELATED"/>
    <property type="match status" value="1"/>
</dbReference>
<dbReference type="SUPFAM" id="SSF51419">
    <property type="entry name" value="PLP-binding barrel"/>
    <property type="match status" value="1"/>
</dbReference>
<sequence>MDTTRFLTPQAARQQKGLGELDSLVQCGWDLLGEEVALPVALLSRSALQNNLRWMRDFSLASDVSLAPHGKTSMSPELFQMQLEAGCWGLSLATAQQLVAASQSGVSRVMLANQLVGKRNMQLVADQIREGLECYCFVDCLDNLKTLDGFFTHQGLSMNVLVEIGVPGGRCGVRRADQANTLCRAIGQFPSLKLRGLAFYEGVIHGDPAEQQIAGFVEQNRQLLLELLEQDYFAPGEVLISGAGSAWYDLVVRHLDPATLPGRIRVLLRPGCYLIHDTGIYAEAQQQVRQRSTLACDIQGDLISSLTLWAYVQSVPEPGMAVIGMGKRDVAFDAGLPAPVLHHRPGRAAPVPAQPGWRLVRIMDQHAMLECGAEADLQVGDMLSFSTSHPCLTMDKWRYLGIVDDDFRIRQLIQTYF</sequence>
<comment type="similarity">
    <text evidence="1">Belongs to the DSD1 family.</text>
</comment>
<proteinExistence type="inferred from homology"/>
<dbReference type="EMBL" id="JAFKCV010000012">
    <property type="protein sequence ID" value="MBN7826939.1"/>
    <property type="molecule type" value="Genomic_DNA"/>
</dbReference>
<evidence type="ECO:0000256" key="1">
    <source>
        <dbReference type="ARBA" id="ARBA00005323"/>
    </source>
</evidence>
<name>A0A939DQ67_9ALTE</name>
<comment type="caution">
    <text evidence="4">The sequence shown here is derived from an EMBL/GenBank/DDBJ whole genome shotgun (WGS) entry which is preliminary data.</text>
</comment>